<sequence>MMKHLILSILMLYSFSTYAQATGQIMAYGSAGGSVNSLGQLETLMGPIAERASRTEDMLENMSGSPYTSNAFQLGTLYYKEENSGKIYYRYNSYNEEIEIKKNNLEGEPLQSLSRDKNISLVGATGKALRFSTFIDRKGLTQNGYLTLLVDGDYALYLRNTAKFTEGQKAPNSFVKATPPKFSQYEEYYLEVKGLKRVDEVQFKNKKFLKLLPADVQERTSIYLKEEGIKIKDVDDVKKVLAYLNTN</sequence>
<gene>
    <name evidence="2" type="ORF">ACFQZJ_04325</name>
</gene>
<dbReference type="RefSeq" id="WP_379932565.1">
    <property type="nucleotide sequence ID" value="NZ_JBHTHY010000003.1"/>
</dbReference>
<evidence type="ECO:0000256" key="1">
    <source>
        <dbReference type="SAM" id="SignalP"/>
    </source>
</evidence>
<keyword evidence="1" id="KW-0732">Signal</keyword>
<evidence type="ECO:0000313" key="3">
    <source>
        <dbReference type="Proteomes" id="UP001597012"/>
    </source>
</evidence>
<dbReference type="EMBL" id="JBHTHY010000003">
    <property type="protein sequence ID" value="MFD0796674.1"/>
    <property type="molecule type" value="Genomic_DNA"/>
</dbReference>
<keyword evidence="3" id="KW-1185">Reference proteome</keyword>
<reference evidence="3" key="1">
    <citation type="journal article" date="2019" name="Int. J. Syst. Evol. Microbiol.">
        <title>The Global Catalogue of Microorganisms (GCM) 10K type strain sequencing project: providing services to taxonomists for standard genome sequencing and annotation.</title>
        <authorList>
            <consortium name="The Broad Institute Genomics Platform"/>
            <consortium name="The Broad Institute Genome Sequencing Center for Infectious Disease"/>
            <person name="Wu L."/>
            <person name="Ma J."/>
        </authorList>
    </citation>
    <scope>NUCLEOTIDE SEQUENCE [LARGE SCALE GENOMIC DNA]</scope>
    <source>
        <strain evidence="3">CCUG 61948</strain>
    </source>
</reference>
<protein>
    <submittedName>
        <fullName evidence="2">Uncharacterized protein</fullName>
    </submittedName>
</protein>
<accession>A0ABW3B0Y6</accession>
<feature type="signal peptide" evidence="1">
    <location>
        <begin position="1"/>
        <end position="19"/>
    </location>
</feature>
<proteinExistence type="predicted"/>
<evidence type="ECO:0000313" key="2">
    <source>
        <dbReference type="EMBL" id="MFD0796674.1"/>
    </source>
</evidence>
<organism evidence="2 3">
    <name type="scientific">Maribacter chungangensis</name>
    <dbReference type="NCBI Taxonomy" id="1069117"/>
    <lineage>
        <taxon>Bacteria</taxon>
        <taxon>Pseudomonadati</taxon>
        <taxon>Bacteroidota</taxon>
        <taxon>Flavobacteriia</taxon>
        <taxon>Flavobacteriales</taxon>
        <taxon>Flavobacteriaceae</taxon>
        <taxon>Maribacter</taxon>
    </lineage>
</organism>
<comment type="caution">
    <text evidence="2">The sequence shown here is derived from an EMBL/GenBank/DDBJ whole genome shotgun (WGS) entry which is preliminary data.</text>
</comment>
<name>A0ABW3B0Y6_9FLAO</name>
<feature type="chain" id="PRO_5045614961" evidence="1">
    <location>
        <begin position="20"/>
        <end position="247"/>
    </location>
</feature>
<dbReference type="Proteomes" id="UP001597012">
    <property type="component" value="Unassembled WGS sequence"/>
</dbReference>